<dbReference type="Proteomes" id="UP000183900">
    <property type="component" value="Unassembled WGS sequence"/>
</dbReference>
<name>A0A0K6HPE5_9HYPH</name>
<feature type="transmembrane region" description="Helical" evidence="1">
    <location>
        <begin position="69"/>
        <end position="91"/>
    </location>
</feature>
<keyword evidence="1" id="KW-0472">Membrane</keyword>
<keyword evidence="3" id="KW-1185">Reference proteome</keyword>
<proteinExistence type="predicted"/>
<accession>A0A0K6HPE5</accession>
<sequence>MFTPLLDWLDASPRRWHLFNVIQAALLLALAGQVFTIIAMAVLAGLAFLSWRAGLARLRSLRTVHAYDVVLAIMPQTAALTVAAIGLWLTTLPGMKLPGLAIFAFHAVIAAWWACDLENPEHMEVAAPRRVEVL</sequence>
<organism evidence="2 3">
    <name type="scientific">Pannonibacter indicus</name>
    <dbReference type="NCBI Taxonomy" id="466044"/>
    <lineage>
        <taxon>Bacteria</taxon>
        <taxon>Pseudomonadati</taxon>
        <taxon>Pseudomonadota</taxon>
        <taxon>Alphaproteobacteria</taxon>
        <taxon>Hyphomicrobiales</taxon>
        <taxon>Stappiaceae</taxon>
        <taxon>Pannonibacter</taxon>
    </lineage>
</organism>
<dbReference type="RefSeq" id="WP_167345109.1">
    <property type="nucleotide sequence ID" value="NZ_CYHE01000002.1"/>
</dbReference>
<keyword evidence="1" id="KW-0812">Transmembrane</keyword>
<dbReference type="EMBL" id="CYHE01000002">
    <property type="protein sequence ID" value="CUA92912.1"/>
    <property type="molecule type" value="Genomic_DNA"/>
</dbReference>
<evidence type="ECO:0000313" key="2">
    <source>
        <dbReference type="EMBL" id="CUA92912.1"/>
    </source>
</evidence>
<dbReference type="AlphaFoldDB" id="A0A0K6HPE5"/>
<keyword evidence="1" id="KW-1133">Transmembrane helix</keyword>
<feature type="transmembrane region" description="Helical" evidence="1">
    <location>
        <begin position="97"/>
        <end position="115"/>
    </location>
</feature>
<feature type="transmembrane region" description="Helical" evidence="1">
    <location>
        <begin position="20"/>
        <end position="49"/>
    </location>
</feature>
<protein>
    <submittedName>
        <fullName evidence="2">Uncharacterized protein</fullName>
    </submittedName>
</protein>
<reference evidence="3" key="1">
    <citation type="submission" date="2015-08" db="EMBL/GenBank/DDBJ databases">
        <authorList>
            <person name="Varghese N."/>
        </authorList>
    </citation>
    <scope>NUCLEOTIDE SEQUENCE [LARGE SCALE GENOMIC DNA]</scope>
    <source>
        <strain evidence="3">DSM 23407</strain>
    </source>
</reference>
<gene>
    <name evidence="2" type="ORF">Ga0061067_102184</name>
</gene>
<evidence type="ECO:0000313" key="3">
    <source>
        <dbReference type="Proteomes" id="UP000183900"/>
    </source>
</evidence>
<evidence type="ECO:0000256" key="1">
    <source>
        <dbReference type="SAM" id="Phobius"/>
    </source>
</evidence>